<dbReference type="InterPro" id="IPR023299">
    <property type="entry name" value="ATPase_P-typ_cyto_dom_N"/>
</dbReference>
<sequence>MLQVWCCVDKVGILSLPNPSVEKVFFLQSKKARKNFKGRAAVLNVSNDPESQFGLRFDDKRWQDNLSSLKPLGLNILLNSPCSSPVRNLRLADCTGHLSLKYNLAPVPSHRRCLCLLAKEIGFMDRVLSFFSKEQSHIARLTRFSGFPPFSSGYRAVRAKEKGAHQLLTQGTADVVIDTCSDFWDGTNLCPITAHDRRKVLDFYQRNSMSSYCIAFSYRPVSESAKDLSFEDNTKVDALLDQLHLVTDTDSYHRILGGQVFIGMVTLQYQAKKDIIPLVEDLNKAGIRFVHFSAEDELKSRVRVFGRMEQG</sequence>
<dbReference type="InterPro" id="IPR039720">
    <property type="entry name" value="TMEM94"/>
</dbReference>
<dbReference type="GO" id="GO:0000166">
    <property type="term" value="F:nucleotide binding"/>
    <property type="evidence" value="ECO:0007669"/>
    <property type="project" value="InterPro"/>
</dbReference>
<dbReference type="eggNOG" id="KOG4383">
    <property type="taxonomic scope" value="Eukaryota"/>
</dbReference>
<evidence type="ECO:0000313" key="2">
    <source>
        <dbReference type="Proteomes" id="UP000001593"/>
    </source>
</evidence>
<reference evidence="1 2" key="1">
    <citation type="journal article" date="2007" name="Science">
        <title>Sea anemone genome reveals ancestral eumetazoan gene repertoire and genomic organization.</title>
        <authorList>
            <person name="Putnam N.H."/>
            <person name="Srivastava M."/>
            <person name="Hellsten U."/>
            <person name="Dirks B."/>
            <person name="Chapman J."/>
            <person name="Salamov A."/>
            <person name="Terry A."/>
            <person name="Shapiro H."/>
            <person name="Lindquist E."/>
            <person name="Kapitonov V.V."/>
            <person name="Jurka J."/>
            <person name="Genikhovich G."/>
            <person name="Grigoriev I.V."/>
            <person name="Lucas S.M."/>
            <person name="Steele R.E."/>
            <person name="Finnerty J.R."/>
            <person name="Technau U."/>
            <person name="Martindale M.Q."/>
            <person name="Rokhsar D.S."/>
        </authorList>
    </citation>
    <scope>NUCLEOTIDE SEQUENCE [LARGE SCALE GENOMIC DNA]</scope>
    <source>
        <strain evidence="2">CH2 X CH6</strain>
    </source>
</reference>
<accession>A7T0P2</accession>
<name>A7T0P2_NEMVE</name>
<protein>
    <submittedName>
        <fullName evidence="1">Uncharacterized protein</fullName>
    </submittedName>
</protein>
<organism evidence="1 2">
    <name type="scientific">Nematostella vectensis</name>
    <name type="common">Starlet sea anemone</name>
    <dbReference type="NCBI Taxonomy" id="45351"/>
    <lineage>
        <taxon>Eukaryota</taxon>
        <taxon>Metazoa</taxon>
        <taxon>Cnidaria</taxon>
        <taxon>Anthozoa</taxon>
        <taxon>Hexacorallia</taxon>
        <taxon>Actiniaria</taxon>
        <taxon>Edwardsiidae</taxon>
        <taxon>Nematostella</taxon>
    </lineage>
</organism>
<dbReference type="Pfam" id="PF13246">
    <property type="entry name" value="Cation_ATPase"/>
    <property type="match status" value="1"/>
</dbReference>
<dbReference type="InParanoid" id="A7T0P2"/>
<dbReference type="EMBL" id="DS470041">
    <property type="protein sequence ID" value="EDO30476.1"/>
    <property type="molecule type" value="Genomic_DNA"/>
</dbReference>
<keyword evidence="2" id="KW-1185">Reference proteome</keyword>
<dbReference type="Gene3D" id="3.40.1110.10">
    <property type="entry name" value="Calcium-transporting ATPase, cytoplasmic domain N"/>
    <property type="match status" value="1"/>
</dbReference>
<dbReference type="HOGENOM" id="CLU_895179_0_0_1"/>
<dbReference type="SUPFAM" id="SSF81660">
    <property type="entry name" value="Metal cation-transporting ATPase, ATP-binding domain N"/>
    <property type="match status" value="1"/>
</dbReference>
<dbReference type="Proteomes" id="UP000001593">
    <property type="component" value="Unassembled WGS sequence"/>
</dbReference>
<evidence type="ECO:0000313" key="1">
    <source>
        <dbReference type="EMBL" id="EDO30476.1"/>
    </source>
</evidence>
<proteinExistence type="predicted"/>
<dbReference type="PANTHER" id="PTHR13219:SF6">
    <property type="entry name" value="TRANSMEMBRANE PROTEIN 94"/>
    <property type="match status" value="1"/>
</dbReference>
<dbReference type="AlphaFoldDB" id="A7T0P2"/>
<dbReference type="PANTHER" id="PTHR13219">
    <property type="entry name" value="TRANSMEMBRANE PROTEIN 94"/>
    <property type="match status" value="1"/>
</dbReference>
<dbReference type="PhylomeDB" id="A7T0P2"/>
<gene>
    <name evidence="1" type="ORF">NEMVEDRAFT_v1g220534</name>
</gene>